<dbReference type="GO" id="GO:0003700">
    <property type="term" value="F:DNA-binding transcription factor activity"/>
    <property type="evidence" value="ECO:0007669"/>
    <property type="project" value="InterPro"/>
</dbReference>
<keyword evidence="1" id="KW-0805">Transcription regulation</keyword>
<dbReference type="SMART" id="SM00342">
    <property type="entry name" value="HTH_ARAC"/>
    <property type="match status" value="1"/>
</dbReference>
<dbReference type="STRING" id="1123269.NX02_26190"/>
<dbReference type="RefSeq" id="WP_025294937.1">
    <property type="nucleotide sequence ID" value="NZ_CP006644.1"/>
</dbReference>
<keyword evidence="6" id="KW-1185">Reference proteome</keyword>
<accession>W0AMA1</accession>
<dbReference type="HOGENOM" id="CLU_2262041_0_0_5"/>
<dbReference type="InterPro" id="IPR050204">
    <property type="entry name" value="AraC_XylS_family_regulators"/>
</dbReference>
<organism evidence="5 6">
    <name type="scientific">Sphingomonas sanxanigenens DSM 19645 = NX02</name>
    <dbReference type="NCBI Taxonomy" id="1123269"/>
    <lineage>
        <taxon>Bacteria</taxon>
        <taxon>Pseudomonadati</taxon>
        <taxon>Pseudomonadota</taxon>
        <taxon>Alphaproteobacteria</taxon>
        <taxon>Sphingomonadales</taxon>
        <taxon>Sphingomonadaceae</taxon>
        <taxon>Sphingomonas</taxon>
    </lineage>
</organism>
<dbReference type="InterPro" id="IPR018060">
    <property type="entry name" value="HTH_AraC"/>
</dbReference>
<sequence>MGATAHQSCVAALAQLIVIHIIRAHLEAGGVAVSGWLRGLADRRLAPVLDLMHLADRALRSGGQTVAEIGHMLGYASESAFGAAFKREMGVSPRASLKLSRAG</sequence>
<proteinExistence type="predicted"/>
<evidence type="ECO:0000313" key="6">
    <source>
        <dbReference type="Proteomes" id="UP000018851"/>
    </source>
</evidence>
<dbReference type="InterPro" id="IPR009057">
    <property type="entry name" value="Homeodomain-like_sf"/>
</dbReference>
<dbReference type="Gene3D" id="1.10.10.60">
    <property type="entry name" value="Homeodomain-like"/>
    <property type="match status" value="1"/>
</dbReference>
<dbReference type="EMBL" id="CP006644">
    <property type="protein sequence ID" value="AHE56835.1"/>
    <property type="molecule type" value="Genomic_DNA"/>
</dbReference>
<feature type="domain" description="HTH araC/xylS-type" evidence="4">
    <location>
        <begin position="52"/>
        <end position="99"/>
    </location>
</feature>
<name>W0AMA1_9SPHN</name>
<gene>
    <name evidence="5" type="ORF">NX02_26190</name>
</gene>
<dbReference type="PANTHER" id="PTHR46796:SF7">
    <property type="entry name" value="ARAC FAMILY TRANSCRIPTIONAL REGULATOR"/>
    <property type="match status" value="1"/>
</dbReference>
<dbReference type="PATRIC" id="fig|1123269.5.peg.5135"/>
<reference evidence="5 6" key="1">
    <citation type="submission" date="2013-07" db="EMBL/GenBank/DDBJ databases">
        <title>Completed genome of Sphingomonas sanxanigenens NX02.</title>
        <authorList>
            <person name="Ma T."/>
            <person name="Huang H."/>
            <person name="Wu M."/>
            <person name="Li X."/>
            <person name="Li G."/>
        </authorList>
    </citation>
    <scope>NUCLEOTIDE SEQUENCE [LARGE SCALE GENOMIC DNA]</scope>
    <source>
        <strain evidence="5 6">NX02</strain>
    </source>
</reference>
<dbReference type="AlphaFoldDB" id="W0AMA1"/>
<evidence type="ECO:0000313" key="5">
    <source>
        <dbReference type="EMBL" id="AHE56835.1"/>
    </source>
</evidence>
<evidence type="ECO:0000256" key="1">
    <source>
        <dbReference type="ARBA" id="ARBA00023015"/>
    </source>
</evidence>
<dbReference type="PROSITE" id="PS01124">
    <property type="entry name" value="HTH_ARAC_FAMILY_2"/>
    <property type="match status" value="1"/>
</dbReference>
<evidence type="ECO:0000256" key="3">
    <source>
        <dbReference type="ARBA" id="ARBA00023163"/>
    </source>
</evidence>
<evidence type="ECO:0000256" key="2">
    <source>
        <dbReference type="ARBA" id="ARBA00023125"/>
    </source>
</evidence>
<dbReference type="GO" id="GO:0043565">
    <property type="term" value="F:sequence-specific DNA binding"/>
    <property type="evidence" value="ECO:0007669"/>
    <property type="project" value="InterPro"/>
</dbReference>
<dbReference type="eggNOG" id="COG2207">
    <property type="taxonomic scope" value="Bacteria"/>
</dbReference>
<evidence type="ECO:0000259" key="4">
    <source>
        <dbReference type="PROSITE" id="PS01124"/>
    </source>
</evidence>
<dbReference type="SUPFAM" id="SSF46689">
    <property type="entry name" value="Homeodomain-like"/>
    <property type="match status" value="1"/>
</dbReference>
<keyword evidence="3" id="KW-0804">Transcription</keyword>
<dbReference type="Proteomes" id="UP000018851">
    <property type="component" value="Chromosome"/>
</dbReference>
<protein>
    <recommendedName>
        <fullName evidence="4">HTH araC/xylS-type domain-containing protein</fullName>
    </recommendedName>
</protein>
<dbReference type="KEGG" id="ssan:NX02_26190"/>
<keyword evidence="2" id="KW-0238">DNA-binding</keyword>
<dbReference type="Pfam" id="PF12833">
    <property type="entry name" value="HTH_18"/>
    <property type="match status" value="1"/>
</dbReference>
<dbReference type="PANTHER" id="PTHR46796">
    <property type="entry name" value="HTH-TYPE TRANSCRIPTIONAL ACTIVATOR RHAS-RELATED"/>
    <property type="match status" value="1"/>
</dbReference>